<sequence>MFKWLLDNSLANRLLVIIASLVLMAYGAFTLSRTPVDVFPDLNKPTVTIMTESGGMAAEEVEQLITFPLETTMNGLPGVESVRSVSSAGLSFIYVTFNWKTEIFRARQMVSERLSSMEEGLPAGVTPRMGPISSIMGEIMQIAIPIDTAKISPMQVREYADWVLRPRLMAIAGVAQVIPIGGEVRQFQVQPNTTRMAELGISHEQLTGALKGYSANTSGGFLELNGREYLIRHLGRTSRLDDLKNLALTARHGQPVLLRQIADVTFAPAIKRGDAGFEGKPAVILGIQKQPTADTIHLTRSIEAAVEDLKKSLPAGMEAPKVTFRQASFIESSISTLQGKLIGASVFVAVILFFFLGTLRPTVIALTAIPVSIFMTALVFDYFGLSINTMTLGGLAIAIGGLVDDAVVGVENVLRRLKEDRAKHHDHRMHPIELVAHATMEVRSAILYATIIIVLVFLPLFALPGMEGRLFVPLGIAFIVSTLASLVVSVTVTPVLSFYLLPRMKSLDHGDTKLLAWLKASYGRSLQTVLNRPKAALAAGAVAILVAAVAVPFFPKTFLPPFNEGTLLIGMRLNPGVTLAESSALAQQAEVLVKAVPEVVHVGRRSGRAELDEHAEGVHVSELDVGLKPASEMTRSMGEISADIRARLINLPAAIAIGQPISHRIDHMLSGVRSQIAIKIFGDDLDTLRGQADALRGRLAGIPGIADLEIEKQVLAPQIKVSVNYATAAQYGVPTPQILATLQSLVEGEKVTQVVEGGRRFALVVRLPESSRSLQGLGQILLETPGGPIPLSKIATIEDGDGPNQVSRDDGKRRIVLSANAQGRALSEIVEDIRKVVGDSKLPEGYFITLGGQFQAQEEASRLVGLLSIVSLVLMFVVLFSRYKSVVLSALIMANIPLALVGAVLGLWISGQPLSVAALVGFITLAGISVRNGILKVSHYINLMRMEGENFDHKMILRGSLERLAPVLMTALVTAFALAPLLFEAERPGTEILHPVAVVIFSGLISSTLLDTFLTPAMFWLFGRKDVERLMADRDAGAL</sequence>
<proteinExistence type="inferred from homology"/>
<dbReference type="InterPro" id="IPR027463">
    <property type="entry name" value="AcrB_DN_DC_subdom"/>
</dbReference>
<feature type="transmembrane region" description="Helical" evidence="8">
    <location>
        <begin position="363"/>
        <end position="385"/>
    </location>
</feature>
<dbReference type="AlphaFoldDB" id="Q47CT4"/>
<dbReference type="Pfam" id="PF00873">
    <property type="entry name" value="ACR_tran"/>
    <property type="match status" value="1"/>
</dbReference>
<evidence type="ECO:0000256" key="8">
    <source>
        <dbReference type="SAM" id="Phobius"/>
    </source>
</evidence>
<feature type="transmembrane region" description="Helical" evidence="8">
    <location>
        <begin position="445"/>
        <end position="464"/>
    </location>
</feature>
<evidence type="ECO:0000256" key="4">
    <source>
        <dbReference type="ARBA" id="ARBA00022475"/>
    </source>
</evidence>
<dbReference type="InterPro" id="IPR001036">
    <property type="entry name" value="Acrflvin-R"/>
</dbReference>
<evidence type="ECO:0000256" key="6">
    <source>
        <dbReference type="ARBA" id="ARBA00022989"/>
    </source>
</evidence>
<dbReference type="Gene3D" id="3.30.70.1440">
    <property type="entry name" value="Multidrug efflux transporter AcrB pore domain"/>
    <property type="match status" value="1"/>
</dbReference>
<feature type="transmembrane region" description="Helical" evidence="8">
    <location>
        <begin position="915"/>
        <end position="935"/>
    </location>
</feature>
<dbReference type="Gene3D" id="3.30.70.1430">
    <property type="entry name" value="Multidrug efflux transporter AcrB pore domain"/>
    <property type="match status" value="2"/>
</dbReference>
<keyword evidence="4" id="KW-1003">Cell membrane</keyword>
<dbReference type="Gene3D" id="1.20.1640.10">
    <property type="entry name" value="Multidrug efflux transporter AcrB transmembrane domain"/>
    <property type="match status" value="2"/>
</dbReference>
<feature type="transmembrane region" description="Helical" evidence="8">
    <location>
        <begin position="535"/>
        <end position="554"/>
    </location>
</feature>
<dbReference type="SUPFAM" id="SSF82866">
    <property type="entry name" value="Multidrug efflux transporter AcrB transmembrane domain"/>
    <property type="match status" value="2"/>
</dbReference>
<dbReference type="InterPro" id="IPR004763">
    <property type="entry name" value="CusA-like"/>
</dbReference>
<dbReference type="Gene3D" id="3.30.2090.10">
    <property type="entry name" value="Multidrug efflux transporter AcrB TolC docking domain, DN and DC subdomains"/>
    <property type="match status" value="2"/>
</dbReference>
<accession>Q47CT4</accession>
<dbReference type="NCBIfam" id="TIGR00914">
    <property type="entry name" value="2A0601"/>
    <property type="match status" value="1"/>
</dbReference>
<dbReference type="EMBL" id="CP000089">
    <property type="protein sequence ID" value="AAZ47347.1"/>
    <property type="molecule type" value="Genomic_DNA"/>
</dbReference>
<evidence type="ECO:0000256" key="7">
    <source>
        <dbReference type="ARBA" id="ARBA00023136"/>
    </source>
</evidence>
<dbReference type="Gene3D" id="3.30.70.1320">
    <property type="entry name" value="Multidrug efflux transporter AcrB pore domain like"/>
    <property type="match status" value="1"/>
</dbReference>
<feature type="transmembrane region" description="Helical" evidence="8">
    <location>
        <begin position="995"/>
        <end position="1022"/>
    </location>
</feature>
<evidence type="ECO:0000256" key="1">
    <source>
        <dbReference type="ARBA" id="ARBA00004651"/>
    </source>
</evidence>
<dbReference type="PANTHER" id="PTHR32063:SF4">
    <property type="entry name" value="SLR6043 PROTEIN"/>
    <property type="match status" value="1"/>
</dbReference>
<protein>
    <submittedName>
        <fullName evidence="9">Heavy metal efflux pump CzcA</fullName>
    </submittedName>
</protein>
<gene>
    <name evidence="9" type="ordered locus">Daro_2617</name>
</gene>
<keyword evidence="6 8" id="KW-1133">Transmembrane helix</keyword>
<name>Q47CT4_DECAR</name>
<reference evidence="9" key="1">
    <citation type="submission" date="2005-08" db="EMBL/GenBank/DDBJ databases">
        <title>Complete sequence of Dechloromonas aromatica RCB.</title>
        <authorList>
            <person name="Salinero K.K."/>
            <person name="Copeland A."/>
            <person name="Lucas S."/>
            <person name="Lapidus A."/>
            <person name="Barry K."/>
            <person name="Detter J.C."/>
            <person name="Glavina T."/>
            <person name="Hammon N."/>
            <person name="Israni S."/>
            <person name="Pitluck S."/>
            <person name="Di Bartolo G."/>
            <person name="Trong S."/>
            <person name="Schmutz J."/>
            <person name="Larimer F."/>
            <person name="Land M."/>
            <person name="Ivanova N."/>
            <person name="Richardson P."/>
        </authorList>
    </citation>
    <scope>NUCLEOTIDE SEQUENCE</scope>
    <source>
        <strain evidence="9">RCB</strain>
    </source>
</reference>
<comment type="subcellular location">
    <subcellularLocation>
        <location evidence="1">Cell membrane</location>
        <topology evidence="1">Multi-pass membrane protein</topology>
    </subcellularLocation>
</comment>
<dbReference type="GO" id="GO:0005886">
    <property type="term" value="C:plasma membrane"/>
    <property type="evidence" value="ECO:0007669"/>
    <property type="project" value="UniProtKB-SubCell"/>
</dbReference>
<keyword evidence="5 8" id="KW-0812">Transmembrane</keyword>
<dbReference type="GO" id="GO:0042910">
    <property type="term" value="F:xenobiotic transmembrane transporter activity"/>
    <property type="evidence" value="ECO:0007669"/>
    <property type="project" value="TreeGrafter"/>
</dbReference>
<feature type="transmembrane region" description="Helical" evidence="8">
    <location>
        <begin position="863"/>
        <end position="880"/>
    </location>
</feature>
<dbReference type="GO" id="GO:0008324">
    <property type="term" value="F:monoatomic cation transmembrane transporter activity"/>
    <property type="evidence" value="ECO:0007669"/>
    <property type="project" value="InterPro"/>
</dbReference>
<dbReference type="KEGG" id="dar:Daro_2617"/>
<evidence type="ECO:0000256" key="5">
    <source>
        <dbReference type="ARBA" id="ARBA00022692"/>
    </source>
</evidence>
<feature type="transmembrane region" description="Helical" evidence="8">
    <location>
        <begin position="470"/>
        <end position="501"/>
    </location>
</feature>
<feature type="transmembrane region" description="Helical" evidence="8">
    <location>
        <begin position="887"/>
        <end position="909"/>
    </location>
</feature>
<evidence type="ECO:0000256" key="2">
    <source>
        <dbReference type="ARBA" id="ARBA00010942"/>
    </source>
</evidence>
<evidence type="ECO:0000256" key="3">
    <source>
        <dbReference type="ARBA" id="ARBA00022448"/>
    </source>
</evidence>
<keyword evidence="3" id="KW-0813">Transport</keyword>
<keyword evidence="7 8" id="KW-0472">Membrane</keyword>
<dbReference type="HOGENOM" id="CLU_002755_1_2_4"/>
<feature type="transmembrane region" description="Helical" evidence="8">
    <location>
        <begin position="964"/>
        <end position="983"/>
    </location>
</feature>
<organism evidence="9">
    <name type="scientific">Dechloromonas aromatica (strain RCB)</name>
    <dbReference type="NCBI Taxonomy" id="159087"/>
    <lineage>
        <taxon>Bacteria</taxon>
        <taxon>Pseudomonadati</taxon>
        <taxon>Pseudomonadota</taxon>
        <taxon>Betaproteobacteria</taxon>
        <taxon>Rhodocyclales</taxon>
        <taxon>Azonexaceae</taxon>
        <taxon>Dechloromonas</taxon>
    </lineage>
</organism>
<dbReference type="STRING" id="159087.Daro_2617"/>
<feature type="transmembrane region" description="Helical" evidence="8">
    <location>
        <begin position="391"/>
        <end position="414"/>
    </location>
</feature>
<evidence type="ECO:0000313" key="9">
    <source>
        <dbReference type="EMBL" id="AAZ47347.1"/>
    </source>
</evidence>
<comment type="similarity">
    <text evidence="2">Belongs to the resistance-nodulation-cell division (RND) (TC 2.A.6) family.</text>
</comment>
<dbReference type="SUPFAM" id="SSF82714">
    <property type="entry name" value="Multidrug efflux transporter AcrB TolC docking domain, DN and DC subdomains"/>
    <property type="match status" value="2"/>
</dbReference>
<feature type="transmembrane region" description="Helical" evidence="8">
    <location>
        <begin position="337"/>
        <end position="356"/>
    </location>
</feature>
<dbReference type="PANTHER" id="PTHR32063">
    <property type="match status" value="1"/>
</dbReference>
<dbReference type="eggNOG" id="COG3696">
    <property type="taxonomic scope" value="Bacteria"/>
</dbReference>
<dbReference type="OrthoDB" id="9798415at2"/>
<dbReference type="SUPFAM" id="SSF82693">
    <property type="entry name" value="Multidrug efflux transporter AcrB pore domain, PN1, PN2, PC1 and PC2 subdomains"/>
    <property type="match status" value="2"/>
</dbReference>
<dbReference type="PRINTS" id="PR00702">
    <property type="entry name" value="ACRIFLAVINRP"/>
</dbReference>